<name>A0A8S1RT45_9CILI</name>
<protein>
    <submittedName>
        <fullName evidence="1">Uncharacterized protein</fullName>
    </submittedName>
</protein>
<organism evidence="1 2">
    <name type="scientific">Paramecium sonneborni</name>
    <dbReference type="NCBI Taxonomy" id="65129"/>
    <lineage>
        <taxon>Eukaryota</taxon>
        <taxon>Sar</taxon>
        <taxon>Alveolata</taxon>
        <taxon>Ciliophora</taxon>
        <taxon>Intramacronucleata</taxon>
        <taxon>Oligohymenophorea</taxon>
        <taxon>Peniculida</taxon>
        <taxon>Parameciidae</taxon>
        <taxon>Paramecium</taxon>
    </lineage>
</organism>
<gene>
    <name evidence="1" type="ORF">PSON_ATCC_30995.1.T2700011</name>
</gene>
<accession>A0A8S1RT45</accession>
<comment type="caution">
    <text evidence="1">The sequence shown here is derived from an EMBL/GenBank/DDBJ whole genome shotgun (WGS) entry which is preliminary data.</text>
</comment>
<dbReference type="Proteomes" id="UP000692954">
    <property type="component" value="Unassembled WGS sequence"/>
</dbReference>
<reference evidence="1" key="1">
    <citation type="submission" date="2021-01" db="EMBL/GenBank/DDBJ databases">
        <authorList>
            <consortium name="Genoscope - CEA"/>
            <person name="William W."/>
        </authorList>
    </citation>
    <scope>NUCLEOTIDE SEQUENCE</scope>
</reference>
<keyword evidence="2" id="KW-1185">Reference proteome</keyword>
<evidence type="ECO:0000313" key="1">
    <source>
        <dbReference type="EMBL" id="CAD8130225.1"/>
    </source>
</evidence>
<proteinExistence type="predicted"/>
<dbReference type="EMBL" id="CAJJDN010000270">
    <property type="protein sequence ID" value="CAD8130225.1"/>
    <property type="molecule type" value="Genomic_DNA"/>
</dbReference>
<evidence type="ECO:0000313" key="2">
    <source>
        <dbReference type="Proteomes" id="UP000692954"/>
    </source>
</evidence>
<dbReference type="AlphaFoldDB" id="A0A8S1RT45"/>
<sequence>MLLNIELELVISRVLRQQRGYYNLVGVGDSDNHLPQFELKVRRTIINSTWSSFKWFKKNCGKKQFMKMMHLFGIYNKLISFHFQKHKFYKKVFQKMQITYLIPVKYQNMLTMDDLDIINQGLLAEVRESRINNIYPQVRISQKIKKFFEENIIEVSKFLQNDFLKIYYKTIQKISQKLQIN</sequence>